<feature type="compositionally biased region" description="Basic residues" evidence="1">
    <location>
        <begin position="39"/>
        <end position="48"/>
    </location>
</feature>
<evidence type="ECO:0000313" key="2">
    <source>
        <dbReference type="EMBL" id="KAK0148854.1"/>
    </source>
</evidence>
<dbReference type="InterPro" id="IPR013083">
    <property type="entry name" value="Znf_RING/FYVE/PHD"/>
</dbReference>
<dbReference type="EMBL" id="JAOPHQ010001994">
    <property type="protein sequence ID" value="KAK0148854.1"/>
    <property type="molecule type" value="Genomic_DNA"/>
</dbReference>
<evidence type="ECO:0000256" key="1">
    <source>
        <dbReference type="SAM" id="MobiDB-lite"/>
    </source>
</evidence>
<keyword evidence="3" id="KW-1185">Reference proteome</keyword>
<name>A0AA47MZC0_MERPO</name>
<organism evidence="2 3">
    <name type="scientific">Merluccius polli</name>
    <name type="common">Benguela hake</name>
    <name type="synonym">Merluccius cadenati</name>
    <dbReference type="NCBI Taxonomy" id="89951"/>
    <lineage>
        <taxon>Eukaryota</taxon>
        <taxon>Metazoa</taxon>
        <taxon>Chordata</taxon>
        <taxon>Craniata</taxon>
        <taxon>Vertebrata</taxon>
        <taxon>Euteleostomi</taxon>
        <taxon>Actinopterygii</taxon>
        <taxon>Neopterygii</taxon>
        <taxon>Teleostei</taxon>
        <taxon>Neoteleostei</taxon>
        <taxon>Acanthomorphata</taxon>
        <taxon>Zeiogadaria</taxon>
        <taxon>Gadariae</taxon>
        <taxon>Gadiformes</taxon>
        <taxon>Gadoidei</taxon>
        <taxon>Merlucciidae</taxon>
        <taxon>Merluccius</taxon>
    </lineage>
</organism>
<proteinExistence type="predicted"/>
<feature type="compositionally biased region" description="Basic and acidic residues" evidence="1">
    <location>
        <begin position="16"/>
        <end position="29"/>
    </location>
</feature>
<sequence length="104" mass="11965">MAFHTSRPLNSSLLDTRPKPDGTRGDPTGRLKKINNFGNKKKSKPKKQKIQDSSDDENEVCIVCLESFSRPREVWLQCWSCKSWAHKDCTDGRDFYTCHICDSD</sequence>
<dbReference type="InterPro" id="IPR011011">
    <property type="entry name" value="Znf_FYVE_PHD"/>
</dbReference>
<dbReference type="AlphaFoldDB" id="A0AA47MZC0"/>
<comment type="caution">
    <text evidence="2">The sequence shown here is derived from an EMBL/GenBank/DDBJ whole genome shotgun (WGS) entry which is preliminary data.</text>
</comment>
<dbReference type="Proteomes" id="UP001174136">
    <property type="component" value="Unassembled WGS sequence"/>
</dbReference>
<protein>
    <recommendedName>
        <fullName evidence="4">Zinc finger PHD-type domain-containing protein</fullName>
    </recommendedName>
</protein>
<dbReference type="Gene3D" id="3.30.40.10">
    <property type="entry name" value="Zinc/RING finger domain, C3HC4 (zinc finger)"/>
    <property type="match status" value="1"/>
</dbReference>
<dbReference type="SUPFAM" id="SSF57903">
    <property type="entry name" value="FYVE/PHD zinc finger"/>
    <property type="match status" value="1"/>
</dbReference>
<evidence type="ECO:0000313" key="3">
    <source>
        <dbReference type="Proteomes" id="UP001174136"/>
    </source>
</evidence>
<accession>A0AA47MZC0</accession>
<feature type="region of interest" description="Disordered" evidence="1">
    <location>
        <begin position="1"/>
        <end position="58"/>
    </location>
</feature>
<gene>
    <name evidence="2" type="ORF">N1851_010708</name>
</gene>
<reference evidence="2" key="1">
    <citation type="journal article" date="2023" name="Front. Mar. Sci.">
        <title>A new Merluccius polli reference genome to investigate the effects of global change in West African waters.</title>
        <authorList>
            <person name="Mateo J.L."/>
            <person name="Blanco-Fernandez C."/>
            <person name="Garcia-Vazquez E."/>
            <person name="Machado-Schiaffino G."/>
        </authorList>
    </citation>
    <scope>NUCLEOTIDE SEQUENCE</scope>
    <source>
        <strain evidence="2">C29</strain>
        <tissue evidence="2">Fin</tissue>
    </source>
</reference>
<evidence type="ECO:0008006" key="4">
    <source>
        <dbReference type="Google" id="ProtNLM"/>
    </source>
</evidence>